<comment type="function">
    <text evidence="2">Functions as a ribosomal silencing factor. Interacts with ribosomal protein uL14 (rplN), blocking formation of intersubunit bridge B8. Prevents association of the 30S and 50S ribosomal subunits and the formation of functional ribosomes, thus repressing translation.</text>
</comment>
<comment type="caution">
    <text evidence="4">The sequence shown here is derived from an EMBL/GenBank/DDBJ whole genome shotgun (WGS) entry which is preliminary data.</text>
</comment>
<accession>R0CV04</accession>
<dbReference type="SUPFAM" id="SSF81301">
    <property type="entry name" value="Nucleotidyltransferase"/>
    <property type="match status" value="1"/>
</dbReference>
<dbReference type="STRING" id="1292034.OR37_03686"/>
<evidence type="ECO:0000313" key="5">
    <source>
        <dbReference type="Proteomes" id="UP000013063"/>
    </source>
</evidence>
<dbReference type="eggNOG" id="COG0799">
    <property type="taxonomic scope" value="Bacteria"/>
</dbReference>
<dbReference type="PANTHER" id="PTHR21043:SF0">
    <property type="entry name" value="MITOCHONDRIAL ASSEMBLY OF RIBOSOMAL LARGE SUBUNIT PROTEIN 1"/>
    <property type="match status" value="1"/>
</dbReference>
<keyword evidence="2" id="KW-0963">Cytoplasm</keyword>
<comment type="subunit">
    <text evidence="2">Interacts with ribosomal protein uL14 (rplN).</text>
</comment>
<evidence type="ECO:0000256" key="3">
    <source>
        <dbReference type="SAM" id="MobiDB-lite"/>
    </source>
</evidence>
<feature type="region of interest" description="Disordered" evidence="3">
    <location>
        <begin position="1"/>
        <end position="40"/>
    </location>
</feature>
<keyword evidence="5" id="KW-1185">Reference proteome</keyword>
<evidence type="ECO:0000256" key="1">
    <source>
        <dbReference type="ARBA" id="ARBA00010574"/>
    </source>
</evidence>
<dbReference type="HAMAP" id="MF_01477">
    <property type="entry name" value="Iojap_RsfS"/>
    <property type="match status" value="1"/>
</dbReference>
<dbReference type="InterPro" id="IPR004394">
    <property type="entry name" value="Iojap/RsfS/C7orf30"/>
</dbReference>
<reference evidence="4 5" key="1">
    <citation type="journal article" date="2013" name="Genome Announc.">
        <title>Draft Genome Sequence for Caulobacter sp. Strain OR37, a Bacterium Tolerant to Heavy Metals.</title>
        <authorList>
            <person name="Utturkar S.M."/>
            <person name="Bollmann A."/>
            <person name="Brzoska R.M."/>
            <person name="Klingeman D.M."/>
            <person name="Epstein S.E."/>
            <person name="Palumbo A.V."/>
            <person name="Brown S.D."/>
        </authorList>
    </citation>
    <scope>NUCLEOTIDE SEQUENCE [LARGE SCALE GENOMIC DNA]</scope>
    <source>
        <strain evidence="4 5">OR37</strain>
    </source>
</reference>
<dbReference type="AlphaFoldDB" id="R0CV04"/>
<dbReference type="PATRIC" id="fig|1292034.3.peg.3659"/>
<dbReference type="GO" id="GO:0090071">
    <property type="term" value="P:negative regulation of ribosome biogenesis"/>
    <property type="evidence" value="ECO:0007669"/>
    <property type="project" value="UniProtKB-UniRule"/>
</dbReference>
<dbReference type="NCBIfam" id="TIGR00090">
    <property type="entry name" value="rsfS_iojap_ybeB"/>
    <property type="match status" value="1"/>
</dbReference>
<evidence type="ECO:0000256" key="2">
    <source>
        <dbReference type="HAMAP-Rule" id="MF_01477"/>
    </source>
</evidence>
<dbReference type="GO" id="GO:0042256">
    <property type="term" value="P:cytosolic ribosome assembly"/>
    <property type="evidence" value="ECO:0007669"/>
    <property type="project" value="UniProtKB-UniRule"/>
</dbReference>
<sequence>MEDIHSDPIRSNPLRSDPAHSAHEGPAGAESSTESHGQSPAFDIKALERLILERLDDDKAQDIVHIDLTDKSSVADSLIVASGRSHRHVGALADHILRALKDSGFGKARVEGLPHCDWVLIDAGDVVIHLFRPEVRSFYNIEKIWAVDAPHRTAAN</sequence>
<dbReference type="PANTHER" id="PTHR21043">
    <property type="entry name" value="IOJAP SUPERFAMILY ORTHOLOG"/>
    <property type="match status" value="1"/>
</dbReference>
<dbReference type="GO" id="GO:0017148">
    <property type="term" value="P:negative regulation of translation"/>
    <property type="evidence" value="ECO:0007669"/>
    <property type="project" value="UniProtKB-UniRule"/>
</dbReference>
<keyword evidence="2" id="KW-0810">Translation regulation</keyword>
<proteinExistence type="inferred from homology"/>
<organism evidence="4 5">
    <name type="scientific">Caulobacter vibrioides OR37</name>
    <dbReference type="NCBI Taxonomy" id="1292034"/>
    <lineage>
        <taxon>Bacteria</taxon>
        <taxon>Pseudomonadati</taxon>
        <taxon>Pseudomonadota</taxon>
        <taxon>Alphaproteobacteria</taxon>
        <taxon>Caulobacterales</taxon>
        <taxon>Caulobacteraceae</taxon>
        <taxon>Caulobacter</taxon>
    </lineage>
</organism>
<name>R0CV04_CAUVI</name>
<dbReference type="InterPro" id="IPR043519">
    <property type="entry name" value="NT_sf"/>
</dbReference>
<keyword evidence="2" id="KW-0678">Repressor</keyword>
<dbReference type="Pfam" id="PF02410">
    <property type="entry name" value="RsfS"/>
    <property type="match status" value="1"/>
</dbReference>
<comment type="similarity">
    <text evidence="1 2">Belongs to the Iojap/RsfS family.</text>
</comment>
<dbReference type="EMBL" id="APMP01000033">
    <property type="protein sequence ID" value="ENZ80371.1"/>
    <property type="molecule type" value="Genomic_DNA"/>
</dbReference>
<dbReference type="Gene3D" id="3.30.460.10">
    <property type="entry name" value="Beta Polymerase, domain 2"/>
    <property type="match status" value="1"/>
</dbReference>
<dbReference type="Proteomes" id="UP000013063">
    <property type="component" value="Unassembled WGS sequence"/>
</dbReference>
<dbReference type="GO" id="GO:0005737">
    <property type="term" value="C:cytoplasm"/>
    <property type="evidence" value="ECO:0007669"/>
    <property type="project" value="UniProtKB-SubCell"/>
</dbReference>
<evidence type="ECO:0000313" key="4">
    <source>
        <dbReference type="EMBL" id="ENZ80371.1"/>
    </source>
</evidence>
<dbReference type="GO" id="GO:0043023">
    <property type="term" value="F:ribosomal large subunit binding"/>
    <property type="evidence" value="ECO:0007669"/>
    <property type="project" value="TreeGrafter"/>
</dbReference>
<protein>
    <recommendedName>
        <fullName evidence="2">Ribosomal silencing factor RsfS</fullName>
    </recommendedName>
</protein>
<comment type="subcellular location">
    <subcellularLocation>
        <location evidence="2">Cytoplasm</location>
    </subcellularLocation>
</comment>
<gene>
    <name evidence="2" type="primary">rsfS</name>
    <name evidence="4" type="ORF">OR37_03686</name>
</gene>